<evidence type="ECO:0000259" key="9">
    <source>
        <dbReference type="Pfam" id="PF04042"/>
    </source>
</evidence>
<comment type="similarity">
    <text evidence="2">Belongs to the DNA polymerase epsilon subunit B family.</text>
</comment>
<evidence type="ECO:0000256" key="4">
    <source>
        <dbReference type="ARBA" id="ARBA00022705"/>
    </source>
</evidence>
<dbReference type="GO" id="GO:0003677">
    <property type="term" value="F:DNA binding"/>
    <property type="evidence" value="ECO:0007669"/>
    <property type="project" value="UniProtKB-KW"/>
</dbReference>
<comment type="subcellular location">
    <subcellularLocation>
        <location evidence="1">Nucleus</location>
    </subcellularLocation>
</comment>
<keyword evidence="4" id="KW-0235">DNA replication</keyword>
<evidence type="ECO:0000313" key="10">
    <source>
        <dbReference type="EMBL" id="KAA8650015.1"/>
    </source>
</evidence>
<evidence type="ECO:0000313" key="11">
    <source>
        <dbReference type="Proteomes" id="UP000324241"/>
    </source>
</evidence>
<reference evidence="10 11" key="1">
    <citation type="submission" date="2019-08" db="EMBL/GenBank/DDBJ databases">
        <title>The genome sequence of a newly discovered highly antifungal drug resistant Aspergillus species, Aspergillus tanneri NIH 1004.</title>
        <authorList>
            <person name="Mounaud S."/>
            <person name="Singh I."/>
            <person name="Joardar V."/>
            <person name="Pakala S."/>
            <person name="Pakala S."/>
            <person name="Venepally P."/>
            <person name="Chung J.K."/>
            <person name="Losada L."/>
            <person name="Nierman W.C."/>
        </authorList>
    </citation>
    <scope>NUCLEOTIDE SEQUENCE [LARGE SCALE GENOMIC DNA]</scope>
    <source>
        <strain evidence="10 11">NIH1004</strain>
    </source>
</reference>
<evidence type="ECO:0000256" key="6">
    <source>
        <dbReference type="ARBA" id="ARBA00023242"/>
    </source>
</evidence>
<keyword evidence="5" id="KW-0238">DNA-binding</keyword>
<proteinExistence type="inferred from homology"/>
<evidence type="ECO:0000256" key="2">
    <source>
        <dbReference type="ARBA" id="ARBA00009560"/>
    </source>
</evidence>
<keyword evidence="10" id="KW-0548">Nucleotidyltransferase</keyword>
<evidence type="ECO:0000256" key="1">
    <source>
        <dbReference type="ARBA" id="ARBA00004123"/>
    </source>
</evidence>
<dbReference type="PANTHER" id="PTHR12708:SF0">
    <property type="entry name" value="DNA POLYMERASE EPSILON SUBUNIT 2"/>
    <property type="match status" value="1"/>
</dbReference>
<dbReference type="Proteomes" id="UP000324241">
    <property type="component" value="Unassembled WGS sequence"/>
</dbReference>
<comment type="caution">
    <text evidence="10">The sequence shown here is derived from an EMBL/GenBank/DDBJ whole genome shotgun (WGS) entry which is preliminary data.</text>
</comment>
<dbReference type="RefSeq" id="XP_033429376.1">
    <property type="nucleotide sequence ID" value="XM_033567381.1"/>
</dbReference>
<name>A0A5M9MSI0_9EURO</name>
<dbReference type="VEuPathDB" id="FungiDB:EYZ11_005016"/>
<dbReference type="GO" id="GO:0003887">
    <property type="term" value="F:DNA-directed DNA polymerase activity"/>
    <property type="evidence" value="ECO:0007669"/>
    <property type="project" value="UniProtKB-KW"/>
</dbReference>
<dbReference type="PANTHER" id="PTHR12708">
    <property type="entry name" value="DNA POLYMERASE EPSILON SUBUNIT B"/>
    <property type="match status" value="1"/>
</dbReference>
<dbReference type="Pfam" id="PF04042">
    <property type="entry name" value="DNA_pol_E_B"/>
    <property type="match status" value="1"/>
</dbReference>
<dbReference type="GO" id="GO:0042276">
    <property type="term" value="P:error-prone translesion synthesis"/>
    <property type="evidence" value="ECO:0007669"/>
    <property type="project" value="TreeGrafter"/>
</dbReference>
<sequence length="745" mass="81406">MDSDPVPPSSSPGFGTPVHPLRKSKHNPLPMMTSILPILLPPSTLRPVAFRTFTRKHNLTISSSALHTLATFVGKNCGSGWREEGLAERVLDEVAKSWKRAGGGVIVEEGKGASLKAILRTMEGNMSGGRVANWRASTADEGSMSITNQNSSDTHSLAAQDIKGRKDTELSLYPRSWINVIEAFSIPRLTYNADKKYFEVVNFDPSLFPPPLRNIMLFRDRYNIVCQRLLRNESFQTSMGLSDGLSLHQPSPFATKQGYRLTPIANLLGRSGTSHLLLGLLSVSPTGDLSLSDLTGSISLELNHARMVPENGAWLAPGMIILVDGIYEEEENIKGSSLGGNSGIGGAIGGRFVGVSICGPPCERRETSFGMNVRESRGEVNSSGGLGWVDFLGLGSERAQGSRMRQIQARCLEYMRDGFESPCRLKIAIMSEVNLDDMKTVDALRKLFNLYNDLPLAERPMVFILIGNFVQKTTINGSGKAGSIEYKEYFDSLAGVLSDFPYLLQHSTFIFVPGDSDPWSSAFAAGAASPVPRPAIPGLFTSRVKRVFAMANSELDRPQSSGPIGEAIWTSNPSRLTLFGPIHDIAIFRDDISGRLRRSAVNIKQDVDNTGAATEEDLNPQDQMISAAPEDRTENPRTGVNTLPAPSAVLTARKLVKTILDQGTLSPFPLSLRPVLWDYVSSLQLYPLPTGLILADAEAEPFCMTYEGCHVMNPGKLTSEGELSCMRWIEYDVLKNRGKVREESY</sequence>
<protein>
    <recommendedName>
        <fullName evidence="3">DNA polymerase epsilon subunit B</fullName>
    </recommendedName>
    <alternativeName>
        <fullName evidence="7">DNA polymerase II subunit 2</fullName>
    </alternativeName>
</protein>
<dbReference type="GO" id="GO:0006261">
    <property type="term" value="P:DNA-templated DNA replication"/>
    <property type="evidence" value="ECO:0007669"/>
    <property type="project" value="InterPro"/>
</dbReference>
<feature type="domain" description="DNA polymerase alpha/delta/epsilon subunit B" evidence="9">
    <location>
        <begin position="427"/>
        <end position="703"/>
    </location>
</feature>
<feature type="compositionally biased region" description="Pro residues" evidence="8">
    <location>
        <begin position="1"/>
        <end position="10"/>
    </location>
</feature>
<dbReference type="InterPro" id="IPR016266">
    <property type="entry name" value="POLE2"/>
</dbReference>
<dbReference type="AlphaFoldDB" id="A0A5M9MSI0"/>
<evidence type="ECO:0000256" key="8">
    <source>
        <dbReference type="SAM" id="MobiDB-lite"/>
    </source>
</evidence>
<dbReference type="OrthoDB" id="10254730at2759"/>
<evidence type="ECO:0000256" key="3">
    <source>
        <dbReference type="ARBA" id="ARBA00016011"/>
    </source>
</evidence>
<keyword evidence="10" id="KW-0808">Transferase</keyword>
<dbReference type="EMBL" id="QUQM01000001">
    <property type="protein sequence ID" value="KAA8650015.1"/>
    <property type="molecule type" value="Genomic_DNA"/>
</dbReference>
<evidence type="ECO:0000256" key="5">
    <source>
        <dbReference type="ARBA" id="ARBA00023125"/>
    </source>
</evidence>
<organism evidence="10 11">
    <name type="scientific">Aspergillus tanneri</name>
    <dbReference type="NCBI Taxonomy" id="1220188"/>
    <lineage>
        <taxon>Eukaryota</taxon>
        <taxon>Fungi</taxon>
        <taxon>Dikarya</taxon>
        <taxon>Ascomycota</taxon>
        <taxon>Pezizomycotina</taxon>
        <taxon>Eurotiomycetes</taxon>
        <taxon>Eurotiomycetidae</taxon>
        <taxon>Eurotiales</taxon>
        <taxon>Aspergillaceae</taxon>
        <taxon>Aspergillus</taxon>
        <taxon>Aspergillus subgen. Circumdati</taxon>
    </lineage>
</organism>
<dbReference type="GO" id="GO:0008622">
    <property type="term" value="C:epsilon DNA polymerase complex"/>
    <property type="evidence" value="ECO:0007669"/>
    <property type="project" value="InterPro"/>
</dbReference>
<evidence type="ECO:0000256" key="7">
    <source>
        <dbReference type="ARBA" id="ARBA00032930"/>
    </source>
</evidence>
<dbReference type="GeneID" id="54325397"/>
<gene>
    <name evidence="10" type="primary">DPB2</name>
    <name evidence="10" type="ORF">ATNIH1004_002695</name>
</gene>
<accession>A0A5M9MSI0</accession>
<feature type="region of interest" description="Disordered" evidence="8">
    <location>
        <begin position="1"/>
        <end position="26"/>
    </location>
</feature>
<keyword evidence="6" id="KW-0539">Nucleus</keyword>
<keyword evidence="10" id="KW-0239">DNA-directed DNA polymerase</keyword>
<dbReference type="InterPro" id="IPR007185">
    <property type="entry name" value="DNA_pol_a/d/e_bsu"/>
</dbReference>